<comment type="caution">
    <text evidence="2">The sequence shown here is derived from an EMBL/GenBank/DDBJ whole genome shotgun (WGS) entry which is preliminary data.</text>
</comment>
<evidence type="ECO:0000256" key="1">
    <source>
        <dbReference type="ARBA" id="ARBA00023172"/>
    </source>
</evidence>
<evidence type="ECO:0008006" key="4">
    <source>
        <dbReference type="Google" id="ProtNLM"/>
    </source>
</evidence>
<dbReference type="RefSeq" id="WP_344063702.1">
    <property type="nucleotide sequence ID" value="NZ_BAAAPN010000034.1"/>
</dbReference>
<sequence length="490" mass="54994">MARPRKKSDPNQWPVPCGRCGEHHQVVANWPDGGVCGYCYQQAKRTRGTCACGHEGVLPGRIEGQPACRRCSGVKLNVDCRTCGAEDELYRGSRCWSCELAVLVDGLLTNPETGVMAAELVPVAQALKSMKRSNSGVTWIRQRHVTAFLKDLVVAPTITHEKLDELPGAHRTRNYIRGLLVEHGALPRRDELAIRYDRWAMSALERVSSDDHRDVVRRYIRWHHQRRMKQIETVPHGTFLRSKQTVTVTIEFLNWLHDHGITLDELRQEHLDAWLADGPSTRRFVDRFIPWAIKCRLVDPELTIARHRRGTSPTLPKSEQDVAVERVVHTDELTARDRAAAILVIVFGQHIEDVIQLTWDDVAVTGDVVTVRLGKTEFALPSPLDEPMRQLAATPGNDLTASHPNSTWVFRGYSPGQHIHGSSLRERLKTVFSTRAARLGTLHELTKLGPVPIIADALGYHPSTIERHAVGSAAVYSQYIAAARDQRMTS</sequence>
<protein>
    <recommendedName>
        <fullName evidence="4">Fis family transcriptional regulator</fullName>
    </recommendedName>
</protein>
<proteinExistence type="predicted"/>
<dbReference type="InterPro" id="IPR011010">
    <property type="entry name" value="DNA_brk_join_enz"/>
</dbReference>
<evidence type="ECO:0000313" key="2">
    <source>
        <dbReference type="EMBL" id="GAA1754291.1"/>
    </source>
</evidence>
<reference evidence="2 3" key="1">
    <citation type="journal article" date="2019" name="Int. J. Syst. Evol. Microbiol.">
        <title>The Global Catalogue of Microorganisms (GCM) 10K type strain sequencing project: providing services to taxonomists for standard genome sequencing and annotation.</title>
        <authorList>
            <consortium name="The Broad Institute Genomics Platform"/>
            <consortium name="The Broad Institute Genome Sequencing Center for Infectious Disease"/>
            <person name="Wu L."/>
            <person name="Ma J."/>
        </authorList>
    </citation>
    <scope>NUCLEOTIDE SEQUENCE [LARGE SCALE GENOMIC DNA]</scope>
    <source>
        <strain evidence="2 3">JCM 15591</strain>
    </source>
</reference>
<keyword evidence="3" id="KW-1185">Reference proteome</keyword>
<dbReference type="Proteomes" id="UP001501475">
    <property type="component" value="Unassembled WGS sequence"/>
</dbReference>
<organism evidence="2 3">
    <name type="scientific">Nostocoides vanveenii</name>
    <dbReference type="NCBI Taxonomy" id="330835"/>
    <lineage>
        <taxon>Bacteria</taxon>
        <taxon>Bacillati</taxon>
        <taxon>Actinomycetota</taxon>
        <taxon>Actinomycetes</taxon>
        <taxon>Micrococcales</taxon>
        <taxon>Intrasporangiaceae</taxon>
        <taxon>Nostocoides</taxon>
    </lineage>
</organism>
<accession>A0ABN2KEN3</accession>
<dbReference type="Gene3D" id="1.10.443.10">
    <property type="entry name" value="Intergrase catalytic core"/>
    <property type="match status" value="1"/>
</dbReference>
<dbReference type="EMBL" id="BAAAPN010000034">
    <property type="protein sequence ID" value="GAA1754291.1"/>
    <property type="molecule type" value="Genomic_DNA"/>
</dbReference>
<evidence type="ECO:0000313" key="3">
    <source>
        <dbReference type="Proteomes" id="UP001501475"/>
    </source>
</evidence>
<dbReference type="InterPro" id="IPR013762">
    <property type="entry name" value="Integrase-like_cat_sf"/>
</dbReference>
<dbReference type="SUPFAM" id="SSF56349">
    <property type="entry name" value="DNA breaking-rejoining enzymes"/>
    <property type="match status" value="1"/>
</dbReference>
<name>A0ABN2KEN3_9MICO</name>
<gene>
    <name evidence="2" type="ORF">GCM10009810_12650</name>
</gene>
<keyword evidence="1" id="KW-0233">DNA recombination</keyword>